<dbReference type="AlphaFoldDB" id="A0A5B7GC11"/>
<proteinExistence type="predicted"/>
<evidence type="ECO:0000313" key="3">
    <source>
        <dbReference type="Proteomes" id="UP000324222"/>
    </source>
</evidence>
<gene>
    <name evidence="2" type="ORF">E2C01_050413</name>
</gene>
<comment type="caution">
    <text evidence="2">The sequence shown here is derived from an EMBL/GenBank/DDBJ whole genome shotgun (WGS) entry which is preliminary data.</text>
</comment>
<reference evidence="2 3" key="1">
    <citation type="submission" date="2019-05" db="EMBL/GenBank/DDBJ databases">
        <title>Another draft genome of Portunus trituberculatus and its Hox gene families provides insights of decapod evolution.</title>
        <authorList>
            <person name="Jeong J.-H."/>
            <person name="Song I."/>
            <person name="Kim S."/>
            <person name="Choi T."/>
            <person name="Kim D."/>
            <person name="Ryu S."/>
            <person name="Kim W."/>
        </authorList>
    </citation>
    <scope>NUCLEOTIDE SEQUENCE [LARGE SCALE GENOMIC DNA]</scope>
    <source>
        <tissue evidence="2">Muscle</tissue>
    </source>
</reference>
<dbReference type="Proteomes" id="UP000324222">
    <property type="component" value="Unassembled WGS sequence"/>
</dbReference>
<feature type="compositionally biased region" description="Polar residues" evidence="1">
    <location>
        <begin position="71"/>
        <end position="80"/>
    </location>
</feature>
<accession>A0A5B7GC11</accession>
<organism evidence="2 3">
    <name type="scientific">Portunus trituberculatus</name>
    <name type="common">Swimming crab</name>
    <name type="synonym">Neptunus trituberculatus</name>
    <dbReference type="NCBI Taxonomy" id="210409"/>
    <lineage>
        <taxon>Eukaryota</taxon>
        <taxon>Metazoa</taxon>
        <taxon>Ecdysozoa</taxon>
        <taxon>Arthropoda</taxon>
        <taxon>Crustacea</taxon>
        <taxon>Multicrustacea</taxon>
        <taxon>Malacostraca</taxon>
        <taxon>Eumalacostraca</taxon>
        <taxon>Eucarida</taxon>
        <taxon>Decapoda</taxon>
        <taxon>Pleocyemata</taxon>
        <taxon>Brachyura</taxon>
        <taxon>Eubrachyura</taxon>
        <taxon>Portunoidea</taxon>
        <taxon>Portunidae</taxon>
        <taxon>Portuninae</taxon>
        <taxon>Portunus</taxon>
    </lineage>
</organism>
<sequence length="114" mass="12508">MSEGRGPMMAGVLQWTSVHDKHQLHFCSIKSTSAACQRNRGTQGTVTIPADDEDLCQPANEIYLLDDDPPENTTLQNNASPARLVPPTQPRARRRMGYPWEAITYGASGCHIAS</sequence>
<evidence type="ECO:0000313" key="2">
    <source>
        <dbReference type="EMBL" id="MPC56452.1"/>
    </source>
</evidence>
<feature type="region of interest" description="Disordered" evidence="1">
    <location>
        <begin position="64"/>
        <end position="95"/>
    </location>
</feature>
<keyword evidence="3" id="KW-1185">Reference proteome</keyword>
<protein>
    <submittedName>
        <fullName evidence="2">Uncharacterized protein</fullName>
    </submittedName>
</protein>
<name>A0A5B7GC11_PORTR</name>
<evidence type="ECO:0000256" key="1">
    <source>
        <dbReference type="SAM" id="MobiDB-lite"/>
    </source>
</evidence>
<dbReference type="EMBL" id="VSRR010013959">
    <property type="protein sequence ID" value="MPC56452.1"/>
    <property type="molecule type" value="Genomic_DNA"/>
</dbReference>